<keyword evidence="1" id="KW-0812">Transmembrane</keyword>
<accession>A0A0A9F6X5</accession>
<sequence>MHSNTKQLNIELLPFRKKNQAPLEFFVVSWSMYICILQTAFDMVYGLG</sequence>
<dbReference type="EMBL" id="GBRH01190937">
    <property type="protein sequence ID" value="JAE06959.1"/>
    <property type="molecule type" value="Transcribed_RNA"/>
</dbReference>
<organism evidence="2">
    <name type="scientific">Arundo donax</name>
    <name type="common">Giant reed</name>
    <name type="synonym">Donax arundinaceus</name>
    <dbReference type="NCBI Taxonomy" id="35708"/>
    <lineage>
        <taxon>Eukaryota</taxon>
        <taxon>Viridiplantae</taxon>
        <taxon>Streptophyta</taxon>
        <taxon>Embryophyta</taxon>
        <taxon>Tracheophyta</taxon>
        <taxon>Spermatophyta</taxon>
        <taxon>Magnoliopsida</taxon>
        <taxon>Liliopsida</taxon>
        <taxon>Poales</taxon>
        <taxon>Poaceae</taxon>
        <taxon>PACMAD clade</taxon>
        <taxon>Arundinoideae</taxon>
        <taxon>Arundineae</taxon>
        <taxon>Arundo</taxon>
    </lineage>
</organism>
<dbReference type="AlphaFoldDB" id="A0A0A9F6X5"/>
<feature type="transmembrane region" description="Helical" evidence="1">
    <location>
        <begin position="21"/>
        <end position="41"/>
    </location>
</feature>
<proteinExistence type="predicted"/>
<evidence type="ECO:0000256" key="1">
    <source>
        <dbReference type="SAM" id="Phobius"/>
    </source>
</evidence>
<keyword evidence="1" id="KW-0472">Membrane</keyword>
<keyword evidence="1" id="KW-1133">Transmembrane helix</keyword>
<protein>
    <submittedName>
        <fullName evidence="2">Uncharacterized protein</fullName>
    </submittedName>
</protein>
<reference evidence="2" key="1">
    <citation type="submission" date="2014-09" db="EMBL/GenBank/DDBJ databases">
        <authorList>
            <person name="Magalhaes I.L.F."/>
            <person name="Oliveira U."/>
            <person name="Santos F.R."/>
            <person name="Vidigal T.H.D.A."/>
            <person name="Brescovit A.D."/>
            <person name="Santos A.J."/>
        </authorList>
    </citation>
    <scope>NUCLEOTIDE SEQUENCE</scope>
    <source>
        <tissue evidence="2">Shoot tissue taken approximately 20 cm above the soil surface</tissue>
    </source>
</reference>
<name>A0A0A9F6X5_ARUDO</name>
<evidence type="ECO:0000313" key="2">
    <source>
        <dbReference type="EMBL" id="JAE06959.1"/>
    </source>
</evidence>
<reference evidence="2" key="2">
    <citation type="journal article" date="2015" name="Data Brief">
        <title>Shoot transcriptome of the giant reed, Arundo donax.</title>
        <authorList>
            <person name="Barrero R.A."/>
            <person name="Guerrero F.D."/>
            <person name="Moolhuijzen P."/>
            <person name="Goolsby J.A."/>
            <person name="Tidwell J."/>
            <person name="Bellgard S.E."/>
            <person name="Bellgard M.I."/>
        </authorList>
    </citation>
    <scope>NUCLEOTIDE SEQUENCE</scope>
    <source>
        <tissue evidence="2">Shoot tissue taken approximately 20 cm above the soil surface</tissue>
    </source>
</reference>